<protein>
    <submittedName>
        <fullName evidence="1">DNA-directed RNA polymerase specialized sigma24 family protein</fullName>
    </submittedName>
</protein>
<dbReference type="GO" id="GO:0000428">
    <property type="term" value="C:DNA-directed RNA polymerase complex"/>
    <property type="evidence" value="ECO:0007669"/>
    <property type="project" value="UniProtKB-KW"/>
</dbReference>
<keyword evidence="1" id="KW-0240">DNA-directed RNA polymerase</keyword>
<gene>
    <name evidence="1" type="ORF">J2S25_001206</name>
</gene>
<name>A0ABU0FSY7_9BACI</name>
<dbReference type="Gene3D" id="1.10.10.60">
    <property type="entry name" value="Homeodomain-like"/>
    <property type="match status" value="1"/>
</dbReference>
<evidence type="ECO:0000313" key="1">
    <source>
        <dbReference type="EMBL" id="MDQ0413024.1"/>
    </source>
</evidence>
<comment type="caution">
    <text evidence="1">The sequence shown here is derived from an EMBL/GenBank/DDBJ whole genome shotgun (WGS) entry which is preliminary data.</text>
</comment>
<accession>A0ABU0FSY7</accession>
<reference evidence="1 2" key="1">
    <citation type="submission" date="2023-07" db="EMBL/GenBank/DDBJ databases">
        <title>Genomic Encyclopedia of Type Strains, Phase IV (KMG-IV): sequencing the most valuable type-strain genomes for metagenomic binning, comparative biology and taxonomic classification.</title>
        <authorList>
            <person name="Goeker M."/>
        </authorList>
    </citation>
    <scope>NUCLEOTIDE SEQUENCE [LARGE SCALE GENOMIC DNA]</scope>
    <source>
        <strain evidence="1 2">DSM 19598</strain>
    </source>
</reference>
<dbReference type="EMBL" id="JAUSUN010000005">
    <property type="protein sequence ID" value="MDQ0413024.1"/>
    <property type="molecule type" value="Genomic_DNA"/>
</dbReference>
<sequence length="100" mass="11522">MKVNSKAIKAKVEEKAIRLHVLEGLSGYDVGKELGMSSTEVFRILERHKIKRRQRKSVIAQRIKEMYINGYCIGEICSCFGLSKLTVEIILYQNKKSIFE</sequence>
<dbReference type="RefSeq" id="WP_307191493.1">
    <property type="nucleotide sequence ID" value="NZ_JAUSUN010000005.1"/>
</dbReference>
<proteinExistence type="predicted"/>
<evidence type="ECO:0000313" key="2">
    <source>
        <dbReference type="Proteomes" id="UP001242313"/>
    </source>
</evidence>
<keyword evidence="2" id="KW-1185">Reference proteome</keyword>
<organism evidence="1 2">
    <name type="scientific">Mesobacillus stamsii</name>
    <dbReference type="NCBI Taxonomy" id="225347"/>
    <lineage>
        <taxon>Bacteria</taxon>
        <taxon>Bacillati</taxon>
        <taxon>Bacillota</taxon>
        <taxon>Bacilli</taxon>
        <taxon>Bacillales</taxon>
        <taxon>Bacillaceae</taxon>
        <taxon>Mesobacillus</taxon>
    </lineage>
</organism>
<keyword evidence="1" id="KW-0804">Transcription</keyword>
<dbReference type="Proteomes" id="UP001242313">
    <property type="component" value="Unassembled WGS sequence"/>
</dbReference>